<dbReference type="EMBL" id="QRUP01000028">
    <property type="protein sequence ID" value="RGR68231.1"/>
    <property type="molecule type" value="Genomic_DNA"/>
</dbReference>
<reference evidence="2 3" key="1">
    <citation type="submission" date="2018-08" db="EMBL/GenBank/DDBJ databases">
        <title>A genome reference for cultivated species of the human gut microbiota.</title>
        <authorList>
            <person name="Zou Y."/>
            <person name="Xue W."/>
            <person name="Luo G."/>
        </authorList>
    </citation>
    <scope>NUCLEOTIDE SEQUENCE [LARGE SCALE GENOMIC DNA]</scope>
    <source>
        <strain evidence="2 3">AF24-29</strain>
    </source>
</reference>
<sequence length="278" mass="30778">MIRLISDSSTLYSIEEGKALPCDITPLCVTINGKTYREFEEIDAETFLGLIKAGYIPSSSQPSMGELVELFEKYPDDEILVISMADGLSGTYQTAEAARQHTEHPERIHVVNSQTLCGPHRYLVDLAARLIRDGRQIEEILETLQNKIATSLSFLLPQDFSYLKRGGRCTPVAAAMGGLLKLQPIMIQAEEGRRLEKFGVGRSFDAAVKSVLGKLEEHVQNARVQISVSHAFSKEQADKILAKVKDRFPNAECVMYDLSCAFITQGGPRCIAIQSIEL</sequence>
<dbReference type="Gene3D" id="3.30.1180.10">
    <property type="match status" value="1"/>
</dbReference>
<evidence type="ECO:0000313" key="2">
    <source>
        <dbReference type="EMBL" id="RGR68231.1"/>
    </source>
</evidence>
<proteinExistence type="predicted"/>
<dbReference type="PANTHER" id="PTHR33434">
    <property type="entry name" value="DEGV DOMAIN-CONTAINING PROTEIN DR_1986-RELATED"/>
    <property type="match status" value="1"/>
</dbReference>
<name>A0A412FJ91_9FIRM</name>
<evidence type="ECO:0000313" key="3">
    <source>
        <dbReference type="Proteomes" id="UP000284178"/>
    </source>
</evidence>
<dbReference type="InterPro" id="IPR043168">
    <property type="entry name" value="DegV_C"/>
</dbReference>
<dbReference type="InterPro" id="IPR003797">
    <property type="entry name" value="DegV"/>
</dbReference>
<dbReference type="RefSeq" id="WP_117896086.1">
    <property type="nucleotide sequence ID" value="NZ_CABJCV010000028.1"/>
</dbReference>
<dbReference type="SUPFAM" id="SSF82549">
    <property type="entry name" value="DAK1/DegV-like"/>
    <property type="match status" value="1"/>
</dbReference>
<dbReference type="PANTHER" id="PTHR33434:SF2">
    <property type="entry name" value="FATTY ACID-BINDING PROTEIN TM_1468"/>
    <property type="match status" value="1"/>
</dbReference>
<organism evidence="2 3">
    <name type="scientific">Holdemania filiformis</name>
    <dbReference type="NCBI Taxonomy" id="61171"/>
    <lineage>
        <taxon>Bacteria</taxon>
        <taxon>Bacillati</taxon>
        <taxon>Bacillota</taxon>
        <taxon>Erysipelotrichia</taxon>
        <taxon>Erysipelotrichales</taxon>
        <taxon>Erysipelotrichaceae</taxon>
        <taxon>Holdemania</taxon>
    </lineage>
</organism>
<dbReference type="Proteomes" id="UP000284178">
    <property type="component" value="Unassembled WGS sequence"/>
</dbReference>
<dbReference type="NCBIfam" id="TIGR00762">
    <property type="entry name" value="DegV"/>
    <property type="match status" value="1"/>
</dbReference>
<accession>A0A412FJ91</accession>
<dbReference type="Gene3D" id="3.40.50.10170">
    <property type="match status" value="1"/>
</dbReference>
<protein>
    <submittedName>
        <fullName evidence="2">DegV family protein</fullName>
    </submittedName>
</protein>
<dbReference type="InterPro" id="IPR050270">
    <property type="entry name" value="DegV_domain_contain"/>
</dbReference>
<dbReference type="GeneID" id="83016922"/>
<gene>
    <name evidence="2" type="ORF">DWY25_16110</name>
</gene>
<keyword evidence="1" id="KW-0446">Lipid-binding</keyword>
<dbReference type="Pfam" id="PF02645">
    <property type="entry name" value="DegV"/>
    <property type="match status" value="1"/>
</dbReference>
<evidence type="ECO:0000256" key="1">
    <source>
        <dbReference type="ARBA" id="ARBA00023121"/>
    </source>
</evidence>
<keyword evidence="3" id="KW-1185">Reference proteome</keyword>
<comment type="caution">
    <text evidence="2">The sequence shown here is derived from an EMBL/GenBank/DDBJ whole genome shotgun (WGS) entry which is preliminary data.</text>
</comment>
<dbReference type="GO" id="GO:0008289">
    <property type="term" value="F:lipid binding"/>
    <property type="evidence" value="ECO:0007669"/>
    <property type="project" value="UniProtKB-KW"/>
</dbReference>
<dbReference type="PROSITE" id="PS51482">
    <property type="entry name" value="DEGV"/>
    <property type="match status" value="1"/>
</dbReference>
<dbReference type="AlphaFoldDB" id="A0A412FJ91"/>